<dbReference type="InterPro" id="IPR004089">
    <property type="entry name" value="MCPsignal_dom"/>
</dbReference>
<dbReference type="EMBL" id="WNLA01000026">
    <property type="protein sequence ID" value="MTW05588.1"/>
    <property type="molecule type" value="Genomic_DNA"/>
</dbReference>
<dbReference type="RefSeq" id="WP_155441937.1">
    <property type="nucleotide sequence ID" value="NZ_WNLA01000026.1"/>
</dbReference>
<dbReference type="CDD" id="cd11386">
    <property type="entry name" value="MCP_signal"/>
    <property type="match status" value="1"/>
</dbReference>
<dbReference type="PROSITE" id="PS50111">
    <property type="entry name" value="CHEMOTAXIS_TRANSDUC_2"/>
    <property type="match status" value="1"/>
</dbReference>
<evidence type="ECO:0000313" key="7">
    <source>
        <dbReference type="EMBL" id="MTW05588.1"/>
    </source>
</evidence>
<evidence type="ECO:0000256" key="2">
    <source>
        <dbReference type="ARBA" id="ARBA00022481"/>
    </source>
</evidence>
<keyword evidence="4" id="KW-0807">Transducer</keyword>
<dbReference type="InterPro" id="IPR004090">
    <property type="entry name" value="Chemotax_Me-accpt_rcpt"/>
</dbReference>
<dbReference type="Pfam" id="PF00015">
    <property type="entry name" value="MCPsignal"/>
    <property type="match status" value="1"/>
</dbReference>
<name>A0A6L6Q8U0_9BURK</name>
<dbReference type="SMART" id="SM00283">
    <property type="entry name" value="MA"/>
    <property type="match status" value="1"/>
</dbReference>
<protein>
    <submittedName>
        <fullName evidence="7">Chemotaxis protein</fullName>
    </submittedName>
</protein>
<keyword evidence="8" id="KW-1185">Reference proteome</keyword>
<feature type="chain" id="PRO_5026681784" evidence="5">
    <location>
        <begin position="24"/>
        <end position="512"/>
    </location>
</feature>
<reference evidence="7 8" key="1">
    <citation type="submission" date="2019-11" db="EMBL/GenBank/DDBJ databases">
        <title>Type strains purchased from KCTC, JCM and DSMZ.</title>
        <authorList>
            <person name="Lu H."/>
        </authorList>
    </citation>
    <scope>NUCLEOTIDE SEQUENCE [LARGE SCALE GENOMIC DNA]</scope>
    <source>
        <strain evidence="7 8">KCTC 42409</strain>
    </source>
</reference>
<evidence type="ECO:0000256" key="1">
    <source>
        <dbReference type="ARBA" id="ARBA00004370"/>
    </source>
</evidence>
<dbReference type="PRINTS" id="PR00260">
    <property type="entry name" value="CHEMTRNSDUCR"/>
</dbReference>
<feature type="signal peptide" evidence="5">
    <location>
        <begin position="1"/>
        <end position="23"/>
    </location>
</feature>
<dbReference type="SUPFAM" id="SSF58104">
    <property type="entry name" value="Methyl-accepting chemotaxis protein (MCP) signaling domain"/>
    <property type="match status" value="1"/>
</dbReference>
<dbReference type="InterPro" id="IPR051310">
    <property type="entry name" value="MCP_chemotaxis"/>
</dbReference>
<keyword evidence="2" id="KW-0488">Methylation</keyword>
<evidence type="ECO:0000259" key="6">
    <source>
        <dbReference type="PROSITE" id="PS50111"/>
    </source>
</evidence>
<comment type="caution">
    <text evidence="7">The sequence shown here is derived from an EMBL/GenBank/DDBJ whole genome shotgun (WGS) entry which is preliminary data.</text>
</comment>
<comment type="similarity">
    <text evidence="3">Belongs to the methyl-accepting chemotaxis (MCP) protein family.</text>
</comment>
<organism evidence="7 8">
    <name type="scientific">Pseudoduganella ginsengisoli</name>
    <dbReference type="NCBI Taxonomy" id="1462440"/>
    <lineage>
        <taxon>Bacteria</taxon>
        <taxon>Pseudomonadati</taxon>
        <taxon>Pseudomonadota</taxon>
        <taxon>Betaproteobacteria</taxon>
        <taxon>Burkholderiales</taxon>
        <taxon>Oxalobacteraceae</taxon>
        <taxon>Telluria group</taxon>
        <taxon>Pseudoduganella</taxon>
    </lineage>
</organism>
<dbReference type="AlphaFoldDB" id="A0A6L6Q8U0"/>
<evidence type="ECO:0000313" key="8">
    <source>
        <dbReference type="Proteomes" id="UP000484015"/>
    </source>
</evidence>
<evidence type="ECO:0000256" key="4">
    <source>
        <dbReference type="PROSITE-ProRule" id="PRU00284"/>
    </source>
</evidence>
<proteinExistence type="inferred from homology"/>
<dbReference type="PANTHER" id="PTHR43531:SF14">
    <property type="entry name" value="METHYL-ACCEPTING CHEMOTAXIS PROTEIN I-RELATED"/>
    <property type="match status" value="1"/>
</dbReference>
<sequence length="512" mass="53604">MKLRNKMVLCMAIVCFAFFGALAVALSGMKSARDQFQHFLEVDLAQLQTATNLYAQGLQMGQALRNVVIDPSNKTGYKNLEDAGKSFQEYLVAAKELTDPQSATGNMFAEVAQLREKQAALHTKVLGLAASDQPAAVQTLNKEETPVWRDMRGRLLDFIKAKKEDVKTAESAVIASTQRMLWISVGLAAAALVAAGGVTYLLSGSVMRQLGGEPDYAAGIAHRIAAGDFTEQIATAHGDRSSLLSAMKAMQQSLAGIVSQIRSGADTITAASRNIADSNLDLSTRTEQQAHSLGQTASAMDELIGTVKQNAGNARQASTLVAATSEVALKGGTVVSEVVATMGAINASSRRIVDIIGVIDGIAFQTNILALNAAVEAARAGEQGRGFAVVAAEVRSLAQRSATAAKEIKELIGESVHSVEQGAHLVEQAGATMDEIVASVTRVSSIMGEIASASEEQASGIEHINGAIVQMDQVTQQNAALVQEATSAAQAMQEQAAALAGAVSVFKLRHTG</sequence>
<evidence type="ECO:0000256" key="5">
    <source>
        <dbReference type="SAM" id="SignalP"/>
    </source>
</evidence>
<keyword evidence="5" id="KW-0732">Signal</keyword>
<dbReference type="Gene3D" id="1.10.287.950">
    <property type="entry name" value="Methyl-accepting chemotaxis protein"/>
    <property type="match status" value="1"/>
</dbReference>
<dbReference type="GO" id="GO:0005886">
    <property type="term" value="C:plasma membrane"/>
    <property type="evidence" value="ECO:0007669"/>
    <property type="project" value="TreeGrafter"/>
</dbReference>
<dbReference type="Proteomes" id="UP000484015">
    <property type="component" value="Unassembled WGS sequence"/>
</dbReference>
<comment type="subcellular location">
    <subcellularLocation>
        <location evidence="1">Membrane</location>
    </subcellularLocation>
</comment>
<feature type="domain" description="Methyl-accepting transducer" evidence="6">
    <location>
        <begin position="264"/>
        <end position="493"/>
    </location>
</feature>
<dbReference type="PANTHER" id="PTHR43531">
    <property type="entry name" value="PROTEIN ICFG"/>
    <property type="match status" value="1"/>
</dbReference>
<dbReference type="OrthoDB" id="9177860at2"/>
<evidence type="ECO:0000256" key="3">
    <source>
        <dbReference type="ARBA" id="ARBA00029447"/>
    </source>
</evidence>
<accession>A0A6L6Q8U0</accession>
<gene>
    <name evidence="7" type="ORF">GM668_26275</name>
</gene>
<dbReference type="GO" id="GO:0007165">
    <property type="term" value="P:signal transduction"/>
    <property type="evidence" value="ECO:0007669"/>
    <property type="project" value="UniProtKB-KW"/>
</dbReference>
<dbReference type="GO" id="GO:0004888">
    <property type="term" value="F:transmembrane signaling receptor activity"/>
    <property type="evidence" value="ECO:0007669"/>
    <property type="project" value="InterPro"/>
</dbReference>
<dbReference type="GO" id="GO:0006935">
    <property type="term" value="P:chemotaxis"/>
    <property type="evidence" value="ECO:0007669"/>
    <property type="project" value="InterPro"/>
</dbReference>
<dbReference type="FunFam" id="1.10.287.950:FF:000001">
    <property type="entry name" value="Methyl-accepting chemotaxis sensory transducer"/>
    <property type="match status" value="1"/>
</dbReference>